<dbReference type="AlphaFoldDB" id="I3TGC3"/>
<dbReference type="GO" id="GO:0043190">
    <property type="term" value="C:ATP-binding cassette (ABC) transporter complex"/>
    <property type="evidence" value="ECO:0007669"/>
    <property type="project" value="InterPro"/>
</dbReference>
<evidence type="ECO:0000259" key="4">
    <source>
        <dbReference type="Pfam" id="PF00496"/>
    </source>
</evidence>
<comment type="similarity">
    <text evidence="1">Belongs to the bacterial solute-binding protein 5 family.</text>
</comment>
<dbReference type="KEGG" id="thg:TCELL_1389"/>
<dbReference type="InterPro" id="IPR030678">
    <property type="entry name" value="Peptide/Ni-bd"/>
</dbReference>
<protein>
    <submittedName>
        <fullName evidence="5">Extracellular solute-binding protein, family 5</fullName>
    </submittedName>
</protein>
<dbReference type="PANTHER" id="PTHR30290">
    <property type="entry name" value="PERIPLASMIC BINDING COMPONENT OF ABC TRANSPORTER"/>
    <property type="match status" value="1"/>
</dbReference>
<dbReference type="Gene3D" id="3.40.190.10">
    <property type="entry name" value="Periplasmic binding protein-like II"/>
    <property type="match status" value="1"/>
</dbReference>
<organism evidence="5 6">
    <name type="scientific">Thermogladius calderae (strain DSM 22663 / VKM B-2946 / 1633)</name>
    <dbReference type="NCBI Taxonomy" id="1184251"/>
    <lineage>
        <taxon>Archaea</taxon>
        <taxon>Thermoproteota</taxon>
        <taxon>Thermoprotei</taxon>
        <taxon>Desulfurococcales</taxon>
        <taxon>Desulfurococcaceae</taxon>
        <taxon>Thermogladius</taxon>
    </lineage>
</organism>
<dbReference type="Proteomes" id="UP000005270">
    <property type="component" value="Chromosome"/>
</dbReference>
<dbReference type="STRING" id="1184251.TCELL_1389"/>
<dbReference type="InterPro" id="IPR000914">
    <property type="entry name" value="SBP_5_dom"/>
</dbReference>
<sequence length="537" mass="61272">MRRTLVIALLVIVVVAGLSAYFVSMRQGVSKTRVVVYAYNDKITGIDPSLEDDTGLVVLGSVYEPLLYYDPVHNRTIPALAERWESSENNTVWVFYLRRGVVFHDGSPFNSTAVVLSVTRAKEVYEKYGIGAGFIWDAVDEVRALDEYTVEFKLKYPQRLDLIVASSYASYIFNPGVLAKAGVSDPTDLRLREWFNKGVDEGTGPYMIESYDPYNQVVLVKFDKWWGWNQLGNDKAPDKVIIKIVTDPQSQFNGLVSGSLDIVTSVPRTSIEDLVNRGYKYIKFATFHSYFLVFNTKRYPTNMTEFRLAVLYAIPWDRIVQQAMKGYALLGSGYVPHYFPGFVEGLTYKQNLTLAKIYLEKSGVGPGVTIEFMYQADYLEEEDFASILKTSLAQIGVNVRLLPASWESMKEAGKAVWSNPDSAPHLIINDWWPTTVSPYDYLYNLFHSDSKEWNWSGFENETFNSLIDQSFALEGVDYGKAMELYKQAQEILFTHGVAVNLWDEVKVFVYNPRLEIPEEAINPLYMYVIFYQYVKVA</sequence>
<dbReference type="GO" id="GO:0015833">
    <property type="term" value="P:peptide transport"/>
    <property type="evidence" value="ECO:0007669"/>
    <property type="project" value="TreeGrafter"/>
</dbReference>
<dbReference type="GeneID" id="13013713"/>
<dbReference type="PANTHER" id="PTHR30290:SF9">
    <property type="entry name" value="OLIGOPEPTIDE-BINDING PROTEIN APPA"/>
    <property type="match status" value="1"/>
</dbReference>
<dbReference type="PIRSF" id="PIRSF002741">
    <property type="entry name" value="MppA"/>
    <property type="match status" value="1"/>
</dbReference>
<evidence type="ECO:0000313" key="5">
    <source>
        <dbReference type="EMBL" id="AFK51811.1"/>
    </source>
</evidence>
<dbReference type="RefSeq" id="WP_014738061.1">
    <property type="nucleotide sequence ID" value="NC_017954.1"/>
</dbReference>
<dbReference type="GO" id="GO:1904680">
    <property type="term" value="F:peptide transmembrane transporter activity"/>
    <property type="evidence" value="ECO:0007669"/>
    <property type="project" value="TreeGrafter"/>
</dbReference>
<evidence type="ECO:0000313" key="6">
    <source>
        <dbReference type="Proteomes" id="UP000005270"/>
    </source>
</evidence>
<evidence type="ECO:0000256" key="1">
    <source>
        <dbReference type="ARBA" id="ARBA00005695"/>
    </source>
</evidence>
<dbReference type="Pfam" id="PF00496">
    <property type="entry name" value="SBP_bac_5"/>
    <property type="match status" value="1"/>
</dbReference>
<keyword evidence="2" id="KW-0813">Transport</keyword>
<dbReference type="OrthoDB" id="194307at2157"/>
<evidence type="ECO:0000256" key="3">
    <source>
        <dbReference type="ARBA" id="ARBA00022729"/>
    </source>
</evidence>
<gene>
    <name evidence="5" type="ordered locus">TCELL_1389</name>
</gene>
<dbReference type="SUPFAM" id="SSF53850">
    <property type="entry name" value="Periplasmic binding protein-like II"/>
    <property type="match status" value="1"/>
</dbReference>
<keyword evidence="6" id="KW-1185">Reference proteome</keyword>
<accession>I3TGC3</accession>
<dbReference type="GO" id="GO:0042597">
    <property type="term" value="C:periplasmic space"/>
    <property type="evidence" value="ECO:0007669"/>
    <property type="project" value="UniProtKB-ARBA"/>
</dbReference>
<evidence type="ECO:0000256" key="2">
    <source>
        <dbReference type="ARBA" id="ARBA00022448"/>
    </source>
</evidence>
<dbReference type="eggNOG" id="arCOG01534">
    <property type="taxonomic scope" value="Archaea"/>
</dbReference>
<name>I3TGC3_THEC1</name>
<dbReference type="CDD" id="cd08512">
    <property type="entry name" value="PBP2_NikA_DppA_OppA_like_7"/>
    <property type="match status" value="1"/>
</dbReference>
<keyword evidence="3" id="KW-0732">Signal</keyword>
<dbReference type="InterPro" id="IPR039424">
    <property type="entry name" value="SBP_5"/>
</dbReference>
<dbReference type="HOGENOM" id="CLU_017028_7_2_2"/>
<feature type="domain" description="Solute-binding protein family 5" evidence="4">
    <location>
        <begin position="77"/>
        <end position="451"/>
    </location>
</feature>
<dbReference type="EMBL" id="CP003531">
    <property type="protein sequence ID" value="AFK51811.1"/>
    <property type="molecule type" value="Genomic_DNA"/>
</dbReference>
<dbReference type="Gene3D" id="3.10.105.10">
    <property type="entry name" value="Dipeptide-binding Protein, Domain 3"/>
    <property type="match status" value="1"/>
</dbReference>
<proteinExistence type="inferred from homology"/>
<reference evidence="5 6" key="1">
    <citation type="journal article" date="2012" name="J. Bacteriol.">
        <title>Complete genome sequence of the hyperthermophilic cellulolytic Crenarchaeon 'Thermogladius cellulolyticus' 1633.</title>
        <authorList>
            <person name="Mardanov A.V."/>
            <person name="Kochetkova T.V."/>
            <person name="Beletsky A.V."/>
            <person name="Bonch-Osmolovskaya E.A."/>
            <person name="Ravin N.V."/>
            <person name="Skryabin K.G."/>
        </authorList>
    </citation>
    <scope>NUCLEOTIDE SEQUENCE [LARGE SCALE GENOMIC DNA]</scope>
    <source>
        <strain evidence="6">DSM 22663 / VKM B-2946 / 1633</strain>
    </source>
</reference>
<dbReference type="InParanoid" id="I3TGC3"/>